<protein>
    <submittedName>
        <fullName evidence="1">Uncharacterized protein</fullName>
    </submittedName>
</protein>
<accession>A0A8S5V5U3</accession>
<reference evidence="1" key="1">
    <citation type="journal article" date="2021" name="Proc. Natl. Acad. Sci. U.S.A.">
        <title>A Catalog of Tens of Thousands of Viruses from Human Metagenomes Reveals Hidden Associations with Chronic Diseases.</title>
        <authorList>
            <person name="Tisza M.J."/>
            <person name="Buck C.B."/>
        </authorList>
    </citation>
    <scope>NUCLEOTIDE SEQUENCE</scope>
    <source>
        <strain evidence="1">Ct4uh47</strain>
    </source>
</reference>
<dbReference type="EMBL" id="BK016203">
    <property type="protein sequence ID" value="DAG02112.1"/>
    <property type="molecule type" value="Genomic_DNA"/>
</dbReference>
<organism evidence="1">
    <name type="scientific">Myoviridae sp. ct4uh47</name>
    <dbReference type="NCBI Taxonomy" id="2825032"/>
    <lineage>
        <taxon>Viruses</taxon>
        <taxon>Duplodnaviria</taxon>
        <taxon>Heunggongvirae</taxon>
        <taxon>Uroviricota</taxon>
        <taxon>Caudoviricetes</taxon>
    </lineage>
</organism>
<sequence length="30" mass="3563">MGEPNYCIVLVSVQFRNFLKIFCRKLLIFA</sequence>
<proteinExistence type="predicted"/>
<name>A0A8S5V5U3_9CAUD</name>
<evidence type="ECO:0000313" key="1">
    <source>
        <dbReference type="EMBL" id="DAG02112.1"/>
    </source>
</evidence>